<dbReference type="GO" id="GO:0003735">
    <property type="term" value="F:structural constituent of ribosome"/>
    <property type="evidence" value="ECO:0007669"/>
    <property type="project" value="InterPro"/>
</dbReference>
<comment type="similarity">
    <text evidence="1 4 5">Belongs to the bacterial ribosomal protein bS18 family.</text>
</comment>
<dbReference type="NCBIfam" id="TIGR00165">
    <property type="entry name" value="S18"/>
    <property type="match status" value="1"/>
</dbReference>
<dbReference type="GO" id="GO:0022627">
    <property type="term" value="C:cytosolic small ribosomal subunit"/>
    <property type="evidence" value="ECO:0007669"/>
    <property type="project" value="TreeGrafter"/>
</dbReference>
<evidence type="ECO:0000256" key="3">
    <source>
        <dbReference type="ARBA" id="ARBA00023274"/>
    </source>
</evidence>
<dbReference type="Pfam" id="PF01084">
    <property type="entry name" value="Ribosomal_S18"/>
    <property type="match status" value="1"/>
</dbReference>
<reference evidence="7" key="1">
    <citation type="submission" date="2017-09" db="EMBL/GenBank/DDBJ databases">
        <title>Depth-based differentiation of microbial function through sediment-hosted aquifers and enrichment of novel symbionts in the deep terrestrial subsurface.</title>
        <authorList>
            <person name="Probst A.J."/>
            <person name="Ladd B."/>
            <person name="Jarett J.K."/>
            <person name="Geller-Mcgrath D.E."/>
            <person name="Sieber C.M.K."/>
            <person name="Emerson J.B."/>
            <person name="Anantharaman K."/>
            <person name="Thomas B.C."/>
            <person name="Malmstrom R."/>
            <person name="Stieglmeier M."/>
            <person name="Klingl A."/>
            <person name="Woyke T."/>
            <person name="Ryan C.M."/>
            <person name="Banfield J.F."/>
        </authorList>
    </citation>
    <scope>NUCLEOTIDE SEQUENCE [LARGE SCALE GENOMIC DNA]</scope>
</reference>
<accession>A0A2M6YPZ7</accession>
<dbReference type="SUPFAM" id="SSF46911">
    <property type="entry name" value="Ribosomal protein S18"/>
    <property type="match status" value="1"/>
</dbReference>
<protein>
    <recommendedName>
        <fullName evidence="4">Small ribosomal subunit protein bS18</fullName>
    </recommendedName>
</protein>
<keyword evidence="4" id="KW-0694">RNA-binding</keyword>
<evidence type="ECO:0000313" key="7">
    <source>
        <dbReference type="Proteomes" id="UP000229559"/>
    </source>
</evidence>
<dbReference type="PANTHER" id="PTHR13479:SF40">
    <property type="entry name" value="SMALL RIBOSOMAL SUBUNIT PROTEIN BS18M"/>
    <property type="match status" value="1"/>
</dbReference>
<proteinExistence type="inferred from homology"/>
<evidence type="ECO:0000256" key="4">
    <source>
        <dbReference type="HAMAP-Rule" id="MF_00270"/>
    </source>
</evidence>
<evidence type="ECO:0000256" key="1">
    <source>
        <dbReference type="ARBA" id="ARBA00005589"/>
    </source>
</evidence>
<dbReference type="InterPro" id="IPR036870">
    <property type="entry name" value="Ribosomal_bS18_sf"/>
</dbReference>
<comment type="caution">
    <text evidence="6">The sequence shown here is derived from an EMBL/GenBank/DDBJ whole genome shotgun (WGS) entry which is preliminary data.</text>
</comment>
<dbReference type="EMBL" id="PEXA01000045">
    <property type="protein sequence ID" value="PIU33183.1"/>
    <property type="molecule type" value="Genomic_DNA"/>
</dbReference>
<sequence length="68" mass="7706">MNNSCPFCQSGQNPDYKKPEMLKKYLSDQGKIVKHLRTGVCAKHQRKLATAIKQARFLALLPFTARVS</sequence>
<evidence type="ECO:0000256" key="2">
    <source>
        <dbReference type="ARBA" id="ARBA00022980"/>
    </source>
</evidence>
<keyword evidence="3 4" id="KW-0687">Ribonucleoprotein</keyword>
<name>A0A2M6YPZ7_9BACT</name>
<dbReference type="GO" id="GO:0070181">
    <property type="term" value="F:small ribosomal subunit rRNA binding"/>
    <property type="evidence" value="ECO:0007669"/>
    <property type="project" value="TreeGrafter"/>
</dbReference>
<dbReference type="GO" id="GO:0006412">
    <property type="term" value="P:translation"/>
    <property type="evidence" value="ECO:0007669"/>
    <property type="project" value="UniProtKB-UniRule"/>
</dbReference>
<gene>
    <name evidence="4 6" type="primary">rpsR</name>
    <name evidence="6" type="ORF">COT04_01470</name>
</gene>
<dbReference type="InterPro" id="IPR001648">
    <property type="entry name" value="Ribosomal_bS18"/>
</dbReference>
<comment type="function">
    <text evidence="4">Binds as a heterodimer with protein bS6 to the central domain of the 16S rRNA, where it helps stabilize the platform of the 30S subunit.</text>
</comment>
<dbReference type="HAMAP" id="MF_00270">
    <property type="entry name" value="Ribosomal_bS18"/>
    <property type="match status" value="1"/>
</dbReference>
<dbReference type="PANTHER" id="PTHR13479">
    <property type="entry name" value="30S RIBOSOMAL PROTEIN S18"/>
    <property type="match status" value="1"/>
</dbReference>
<organism evidence="6 7">
    <name type="scientific">Candidatus Shapirobacteria bacterium CG07_land_8_20_14_0_80_39_12</name>
    <dbReference type="NCBI Taxonomy" id="1974480"/>
    <lineage>
        <taxon>Bacteria</taxon>
        <taxon>Candidatus Shapironibacteriota</taxon>
    </lineage>
</organism>
<keyword evidence="4" id="KW-0699">rRNA-binding</keyword>
<dbReference type="PRINTS" id="PR00974">
    <property type="entry name" value="RIBOSOMALS18"/>
</dbReference>
<keyword evidence="2 4" id="KW-0689">Ribosomal protein</keyword>
<evidence type="ECO:0000313" key="6">
    <source>
        <dbReference type="EMBL" id="PIU33183.1"/>
    </source>
</evidence>
<evidence type="ECO:0000256" key="5">
    <source>
        <dbReference type="RuleBase" id="RU003910"/>
    </source>
</evidence>
<dbReference type="Gene3D" id="4.10.640.10">
    <property type="entry name" value="Ribosomal protein S18"/>
    <property type="match status" value="1"/>
</dbReference>
<comment type="subunit">
    <text evidence="4">Part of the 30S ribosomal subunit. Forms a tight heterodimer with protein bS6.</text>
</comment>
<dbReference type="AlphaFoldDB" id="A0A2M6YPZ7"/>
<dbReference type="Proteomes" id="UP000229559">
    <property type="component" value="Unassembled WGS sequence"/>
</dbReference>